<evidence type="ECO:0000313" key="8">
    <source>
        <dbReference type="EMBL" id="SHH33439.1"/>
    </source>
</evidence>
<dbReference type="Proteomes" id="UP000190675">
    <property type="component" value="Chromosome I"/>
</dbReference>
<dbReference type="NCBIfam" id="NF033808">
    <property type="entry name" value="copper_CopD"/>
    <property type="match status" value="1"/>
</dbReference>
<feature type="domain" description="Copper resistance protein D" evidence="7">
    <location>
        <begin position="202"/>
        <end position="304"/>
    </location>
</feature>
<evidence type="ECO:0000313" key="9">
    <source>
        <dbReference type="Proteomes" id="UP000190675"/>
    </source>
</evidence>
<dbReference type="OrthoDB" id="8255956at2"/>
<dbReference type="Pfam" id="PF05425">
    <property type="entry name" value="CopD"/>
    <property type="match status" value="1"/>
</dbReference>
<dbReference type="InterPro" id="IPR032694">
    <property type="entry name" value="CopC/D"/>
</dbReference>
<keyword evidence="3 6" id="KW-0812">Transmembrane</keyword>
<feature type="transmembrane region" description="Helical" evidence="6">
    <location>
        <begin position="209"/>
        <end position="228"/>
    </location>
</feature>
<dbReference type="PANTHER" id="PTHR34820:SF4">
    <property type="entry name" value="INNER MEMBRANE PROTEIN YEBZ"/>
    <property type="match status" value="1"/>
</dbReference>
<evidence type="ECO:0000256" key="2">
    <source>
        <dbReference type="ARBA" id="ARBA00022475"/>
    </source>
</evidence>
<dbReference type="GO" id="GO:0005886">
    <property type="term" value="C:plasma membrane"/>
    <property type="evidence" value="ECO:0007669"/>
    <property type="project" value="UniProtKB-SubCell"/>
</dbReference>
<protein>
    <submittedName>
        <fullName evidence="8">Putative copper resistance protein D</fullName>
    </submittedName>
</protein>
<reference evidence="8 9" key="1">
    <citation type="submission" date="2016-11" db="EMBL/GenBank/DDBJ databases">
        <authorList>
            <person name="Jaros S."/>
            <person name="Januszkiewicz K."/>
            <person name="Wedrychowicz H."/>
        </authorList>
    </citation>
    <scope>NUCLEOTIDE SEQUENCE [LARGE SCALE GENOMIC DNA]</scope>
    <source>
        <strain evidence="8 9">GAS242</strain>
    </source>
</reference>
<evidence type="ECO:0000256" key="6">
    <source>
        <dbReference type="SAM" id="Phobius"/>
    </source>
</evidence>
<organism evidence="8 9">
    <name type="scientific">Bradyrhizobium erythrophlei</name>
    <dbReference type="NCBI Taxonomy" id="1437360"/>
    <lineage>
        <taxon>Bacteria</taxon>
        <taxon>Pseudomonadati</taxon>
        <taxon>Pseudomonadota</taxon>
        <taxon>Alphaproteobacteria</taxon>
        <taxon>Hyphomicrobiales</taxon>
        <taxon>Nitrobacteraceae</taxon>
        <taxon>Bradyrhizobium</taxon>
    </lineage>
</organism>
<feature type="transmembrane region" description="Helical" evidence="6">
    <location>
        <begin position="291"/>
        <end position="311"/>
    </location>
</feature>
<keyword evidence="2" id="KW-1003">Cell membrane</keyword>
<dbReference type="AlphaFoldDB" id="A0A1M5S4M9"/>
<gene>
    <name evidence="8" type="ORF">SAMN05444169_6936</name>
</gene>
<feature type="transmembrane region" description="Helical" evidence="6">
    <location>
        <begin position="240"/>
        <end position="260"/>
    </location>
</feature>
<feature type="transmembrane region" description="Helical" evidence="6">
    <location>
        <begin position="167"/>
        <end position="188"/>
    </location>
</feature>
<dbReference type="EMBL" id="LT670818">
    <property type="protein sequence ID" value="SHH33439.1"/>
    <property type="molecule type" value="Genomic_DNA"/>
</dbReference>
<feature type="transmembrane region" description="Helical" evidence="6">
    <location>
        <begin position="104"/>
        <end position="124"/>
    </location>
</feature>
<feature type="transmembrane region" description="Helical" evidence="6">
    <location>
        <begin position="133"/>
        <end position="155"/>
    </location>
</feature>
<evidence type="ECO:0000259" key="7">
    <source>
        <dbReference type="Pfam" id="PF05425"/>
    </source>
</evidence>
<dbReference type="GO" id="GO:0006825">
    <property type="term" value="P:copper ion transport"/>
    <property type="evidence" value="ECO:0007669"/>
    <property type="project" value="InterPro"/>
</dbReference>
<keyword evidence="5 6" id="KW-0472">Membrane</keyword>
<evidence type="ECO:0000256" key="3">
    <source>
        <dbReference type="ARBA" id="ARBA00022692"/>
    </source>
</evidence>
<dbReference type="PANTHER" id="PTHR34820">
    <property type="entry name" value="INNER MEMBRANE PROTEIN YEBZ"/>
    <property type="match status" value="1"/>
</dbReference>
<feature type="transmembrane region" description="Helical" evidence="6">
    <location>
        <begin position="58"/>
        <end position="84"/>
    </location>
</feature>
<dbReference type="InterPro" id="IPR047689">
    <property type="entry name" value="CopD"/>
</dbReference>
<comment type="subcellular location">
    <subcellularLocation>
        <location evidence="1">Cell membrane</location>
        <topology evidence="1">Multi-pass membrane protein</topology>
    </subcellularLocation>
</comment>
<keyword evidence="4 6" id="KW-1133">Transmembrane helix</keyword>
<evidence type="ECO:0000256" key="5">
    <source>
        <dbReference type="ARBA" id="ARBA00023136"/>
    </source>
</evidence>
<accession>A0A1M5S4M9</accession>
<dbReference type="InterPro" id="IPR008457">
    <property type="entry name" value="Cu-R_CopD_dom"/>
</dbReference>
<sequence>MDWFGAGVDWPLITVRAIHFAASAVITGTLVFRTWVARPALPSEQAIALGWRSQTLRVAWIALAVTLLSGAGWLLLQAVSMSGLPPGEAMTSQVLSTVLNETQFGVVTEIRSVLAIILATALAFDRFALADRLALAAAVGLTASIAWTGHAGSTLGELGNLHLAADALHLVAAAGWIGGLVALSLLLAAVRRHGGASLARDAAQRFSTLGIVSVATLAVTGLVNSWILVGSFRALPATEYGQVLMLKLIVFAAMLVFAGVNRFALTPRLVVSSGNDHEAVRKLMRNSVVEIALGLAIFAIVGVLGTLHPAIHLS</sequence>
<proteinExistence type="predicted"/>
<evidence type="ECO:0000256" key="1">
    <source>
        <dbReference type="ARBA" id="ARBA00004651"/>
    </source>
</evidence>
<name>A0A1M5S4M9_9BRAD</name>
<feature type="transmembrane region" description="Helical" evidence="6">
    <location>
        <begin position="17"/>
        <end position="37"/>
    </location>
</feature>
<dbReference type="RefSeq" id="WP_079569983.1">
    <property type="nucleotide sequence ID" value="NZ_LT670818.1"/>
</dbReference>
<evidence type="ECO:0000256" key="4">
    <source>
        <dbReference type="ARBA" id="ARBA00022989"/>
    </source>
</evidence>